<dbReference type="GO" id="GO:0003677">
    <property type="term" value="F:DNA binding"/>
    <property type="evidence" value="ECO:0007669"/>
    <property type="project" value="InterPro"/>
</dbReference>
<name>A0A2P2CBS6_9ZZZZ</name>
<dbReference type="CDD" id="cd06170">
    <property type="entry name" value="LuxR_C_like"/>
    <property type="match status" value="1"/>
</dbReference>
<dbReference type="Gene3D" id="1.25.40.10">
    <property type="entry name" value="Tetratricopeptide repeat domain"/>
    <property type="match status" value="3"/>
</dbReference>
<dbReference type="GO" id="GO:0005737">
    <property type="term" value="C:cytoplasm"/>
    <property type="evidence" value="ECO:0007669"/>
    <property type="project" value="TreeGrafter"/>
</dbReference>
<dbReference type="PANTHER" id="PTHR16305">
    <property type="entry name" value="TESTICULAR SOLUBLE ADENYLYL CYCLASE"/>
    <property type="match status" value="1"/>
</dbReference>
<protein>
    <recommendedName>
        <fullName evidence="4">HTH luxR-type domain-containing protein</fullName>
    </recommendedName>
</protein>
<dbReference type="SUPFAM" id="SSF48452">
    <property type="entry name" value="TPR-like"/>
    <property type="match status" value="2"/>
</dbReference>
<dbReference type="GO" id="GO:0006355">
    <property type="term" value="P:regulation of DNA-templated transcription"/>
    <property type="evidence" value="ECO:0007669"/>
    <property type="project" value="InterPro"/>
</dbReference>
<keyword evidence="1" id="KW-0547">Nucleotide-binding</keyword>
<dbReference type="Gene3D" id="1.10.10.10">
    <property type="entry name" value="Winged helix-like DNA-binding domain superfamily/Winged helix DNA-binding domain"/>
    <property type="match status" value="1"/>
</dbReference>
<dbReference type="InterPro" id="IPR025662">
    <property type="entry name" value="Sigma_54_int_dom_ATP-bd_1"/>
</dbReference>
<dbReference type="PROSITE" id="PS00675">
    <property type="entry name" value="SIGMA54_INTERACT_1"/>
    <property type="match status" value="1"/>
</dbReference>
<dbReference type="Pfam" id="PF13424">
    <property type="entry name" value="TPR_12"/>
    <property type="match status" value="1"/>
</dbReference>
<feature type="region of interest" description="Disordered" evidence="3">
    <location>
        <begin position="765"/>
        <end position="788"/>
    </location>
</feature>
<dbReference type="SUPFAM" id="SSF52540">
    <property type="entry name" value="P-loop containing nucleoside triphosphate hydrolases"/>
    <property type="match status" value="1"/>
</dbReference>
<evidence type="ECO:0000313" key="5">
    <source>
        <dbReference type="EMBL" id="CUR59421.1"/>
    </source>
</evidence>
<dbReference type="PROSITE" id="PS50043">
    <property type="entry name" value="HTH_LUXR_2"/>
    <property type="match status" value="1"/>
</dbReference>
<proteinExistence type="predicted"/>
<reference evidence="5" key="1">
    <citation type="submission" date="2015-08" db="EMBL/GenBank/DDBJ databases">
        <authorList>
            <person name="Babu N.S."/>
            <person name="Beckwith C.J."/>
            <person name="Beseler K.G."/>
            <person name="Brison A."/>
            <person name="Carone J.V."/>
            <person name="Caskin T.P."/>
            <person name="Diamond M."/>
            <person name="Durham M.E."/>
            <person name="Foxe J.M."/>
            <person name="Go M."/>
            <person name="Henderson B.A."/>
            <person name="Jones I.B."/>
            <person name="McGettigan J.A."/>
            <person name="Micheletti S.J."/>
            <person name="Nasrallah M.E."/>
            <person name="Ortiz D."/>
            <person name="Piller C.R."/>
            <person name="Privatt S.R."/>
            <person name="Schneider S.L."/>
            <person name="Sharp S."/>
            <person name="Smith T.C."/>
            <person name="Stanton J.D."/>
            <person name="Ullery H.E."/>
            <person name="Wilson R.J."/>
            <person name="Serrano M.G."/>
            <person name="Buck G."/>
            <person name="Lee V."/>
            <person name="Wang Y."/>
            <person name="Carvalho R."/>
            <person name="Voegtly L."/>
            <person name="Shi R."/>
            <person name="Duckworth R."/>
            <person name="Johnson A."/>
            <person name="Loviza R."/>
            <person name="Walstead R."/>
            <person name="Shah Z."/>
            <person name="Kiflezghi M."/>
            <person name="Wade K."/>
            <person name="Ball S.L."/>
            <person name="Bradley K.W."/>
            <person name="Asai D.J."/>
            <person name="Bowman C.A."/>
            <person name="Russell D.A."/>
            <person name="Pope W.H."/>
            <person name="Jacobs-Sera D."/>
            <person name="Hendrix R.W."/>
            <person name="Hatfull G.F."/>
        </authorList>
    </citation>
    <scope>NUCLEOTIDE SEQUENCE</scope>
</reference>
<evidence type="ECO:0000259" key="4">
    <source>
        <dbReference type="PROSITE" id="PS50043"/>
    </source>
</evidence>
<dbReference type="PANTHER" id="PTHR16305:SF35">
    <property type="entry name" value="TRANSCRIPTIONAL ACTIVATOR DOMAIN"/>
    <property type="match status" value="1"/>
</dbReference>
<dbReference type="InterPro" id="IPR036388">
    <property type="entry name" value="WH-like_DNA-bd_sf"/>
</dbReference>
<dbReference type="Pfam" id="PF00196">
    <property type="entry name" value="GerE"/>
    <property type="match status" value="1"/>
</dbReference>
<accession>A0A2P2CBS6</accession>
<dbReference type="InterPro" id="IPR027417">
    <property type="entry name" value="P-loop_NTPase"/>
</dbReference>
<dbReference type="PRINTS" id="PR00038">
    <property type="entry name" value="HTHLUXR"/>
</dbReference>
<organism evidence="5">
    <name type="scientific">metagenome</name>
    <dbReference type="NCBI Taxonomy" id="256318"/>
    <lineage>
        <taxon>unclassified sequences</taxon>
        <taxon>metagenomes</taxon>
    </lineage>
</organism>
<gene>
    <name evidence="5" type="ORF">NOCA1170230</name>
</gene>
<dbReference type="EMBL" id="CZKB01000009">
    <property type="protein sequence ID" value="CUR59421.1"/>
    <property type="molecule type" value="Genomic_DNA"/>
</dbReference>
<dbReference type="AlphaFoldDB" id="A0A2P2CBS6"/>
<dbReference type="InterPro" id="IPR041664">
    <property type="entry name" value="AAA_16"/>
</dbReference>
<evidence type="ECO:0000256" key="2">
    <source>
        <dbReference type="ARBA" id="ARBA00022840"/>
    </source>
</evidence>
<dbReference type="InterPro" id="IPR016032">
    <property type="entry name" value="Sig_transdc_resp-reg_C-effctor"/>
</dbReference>
<dbReference type="InterPro" id="IPR011990">
    <property type="entry name" value="TPR-like_helical_dom_sf"/>
</dbReference>
<dbReference type="SMART" id="SM00028">
    <property type="entry name" value="TPR"/>
    <property type="match status" value="3"/>
</dbReference>
<dbReference type="InterPro" id="IPR019734">
    <property type="entry name" value="TPR_rpt"/>
</dbReference>
<sequence length="970" mass="103664">MPVPGSAPLIGREASLDELRAAVSHAADGSPSVVLLTGETGAGKSRLVTELTSSEDVVVLYGACLPIAGEPLPFAPLTQALRRLGNTGVVRQQLERSPDLARLMPTWGRTPSADAVTASSRLTLFQAVLELLERAGAARPVLHVVEDLHWADRSTLDLLRYLATNLGNERVVLIVTYRADAVKPGGLLAGWIAEMARLPITARVAVERLDAVQTERMATEILGAPPSSELLQSVLARSAGNPLFVEHLVRHGAQRDLPLTLHDLLRARIDDLPDSSRRILAAAATLGRPAEVALVGQVSGQAQDQTERGLHAAIDQHVLEVRGDGAVGFAHPAFGEVVYAGLLATERNSLHRRAADALEQSVARGDIEHHEVAADLALHWLAAEDLGRALDASVAAGLAAREMFAFEEGQASFARAAELTTRVDSHYDRAWLLSEAAQAAHLAGDSDQAIQLASAALEVTEDPAGRAALYERLGAFHYLAGHGEEAEAWLRRALEGLPEDATGELSSRVHAGLAMFTAAWSRMEEAEHWAVAGLAVARQCGAVREEGLLLNACGSVLGHRGEHDEAIAHLRRALTIAAEVGGPDDLALAYVNLSHVLGLAGRLDQVADTSRAGSEELGRIGLTSQIGSVLTANACEALIDTGRLDEAASLLTQALARRPRGIMAAPLHLQAGRLATLAGDLDVAWEHCEQARLVMEAENAPDAWRRTGTECAADVELWAGRPEAAHRLVTDELELIAGTDEDLFAARLVVLGRRAVADFAERHRDKDSRRQLAEMQGPLDEARSRAPRGTTAYDDALAAWEQAELSRLASPRDAQPWAGLGGLWDRAGRRPDAAYARWREAEARLGNGSDGTAIATLRDAHRRASGLGSQRLLAEIGSLARWHRIDLAEDVEVVSDPDQLAAYEITSRELEVLGCLVAGLTNGEIADRLFISAKTASVHVSNILRKLDVSGRQEAARVGHRLGVAAAEPR</sequence>
<dbReference type="SMART" id="SM00421">
    <property type="entry name" value="HTH_LUXR"/>
    <property type="match status" value="1"/>
</dbReference>
<feature type="domain" description="HTH luxR-type" evidence="4">
    <location>
        <begin position="893"/>
        <end position="963"/>
    </location>
</feature>
<dbReference type="GO" id="GO:0004016">
    <property type="term" value="F:adenylate cyclase activity"/>
    <property type="evidence" value="ECO:0007669"/>
    <property type="project" value="TreeGrafter"/>
</dbReference>
<evidence type="ECO:0000256" key="1">
    <source>
        <dbReference type="ARBA" id="ARBA00022741"/>
    </source>
</evidence>
<dbReference type="InterPro" id="IPR000792">
    <property type="entry name" value="Tscrpt_reg_LuxR_C"/>
</dbReference>
<dbReference type="Pfam" id="PF13191">
    <property type="entry name" value="AAA_16"/>
    <property type="match status" value="1"/>
</dbReference>
<evidence type="ECO:0000256" key="3">
    <source>
        <dbReference type="SAM" id="MobiDB-lite"/>
    </source>
</evidence>
<dbReference type="GO" id="GO:0005524">
    <property type="term" value="F:ATP binding"/>
    <property type="evidence" value="ECO:0007669"/>
    <property type="project" value="UniProtKB-KW"/>
</dbReference>
<dbReference type="PROSITE" id="PS50005">
    <property type="entry name" value="TPR"/>
    <property type="match status" value="1"/>
</dbReference>
<dbReference type="SUPFAM" id="SSF46894">
    <property type="entry name" value="C-terminal effector domain of the bipartite response regulators"/>
    <property type="match status" value="1"/>
</dbReference>
<keyword evidence="2" id="KW-0067">ATP-binding</keyword>